<reference evidence="7" key="1">
    <citation type="journal article" date="2019" name="Int. J. Syst. Evol. Microbiol.">
        <title>The Global Catalogue of Microorganisms (GCM) 10K type strain sequencing project: providing services to taxonomists for standard genome sequencing and annotation.</title>
        <authorList>
            <consortium name="The Broad Institute Genomics Platform"/>
            <consortium name="The Broad Institute Genome Sequencing Center for Infectious Disease"/>
            <person name="Wu L."/>
            <person name="Ma J."/>
        </authorList>
    </citation>
    <scope>NUCLEOTIDE SEQUENCE [LARGE SCALE GENOMIC DNA]</scope>
    <source>
        <strain evidence="7">JCM 16673</strain>
    </source>
</reference>
<feature type="active site" description="Proton donor/acceptor" evidence="3">
    <location>
        <position position="196"/>
    </location>
</feature>
<dbReference type="CDD" id="cd01362">
    <property type="entry name" value="Fumarase_classII"/>
    <property type="match status" value="1"/>
</dbReference>
<comment type="catalytic activity">
    <reaction evidence="3">
        <text>(S)-malate = fumarate + H2O</text>
        <dbReference type="Rhea" id="RHEA:12460"/>
        <dbReference type="ChEBI" id="CHEBI:15377"/>
        <dbReference type="ChEBI" id="CHEBI:15589"/>
        <dbReference type="ChEBI" id="CHEBI:29806"/>
        <dbReference type="EC" id="4.2.1.2"/>
    </reaction>
</comment>
<dbReference type="InterPro" id="IPR000362">
    <property type="entry name" value="Fumarate_lyase_fam"/>
</dbReference>
<keyword evidence="7" id="KW-1185">Reference proteome</keyword>
<dbReference type="InterPro" id="IPR022761">
    <property type="entry name" value="Fumarate_lyase_N"/>
</dbReference>
<dbReference type="SUPFAM" id="SSF48557">
    <property type="entry name" value="L-aspartase-like"/>
    <property type="match status" value="1"/>
</dbReference>
<comment type="pathway">
    <text evidence="3">Carbohydrate metabolism; tricarboxylic acid cycle; (S)-malate from fumarate: step 1/1.</text>
</comment>
<comment type="similarity">
    <text evidence="1 3">Belongs to the class-II fumarase/aspartase family. Fumarase subfamily.</text>
</comment>
<dbReference type="InterPro" id="IPR020557">
    <property type="entry name" value="Fumarate_lyase_CS"/>
</dbReference>
<dbReference type="Pfam" id="PF00206">
    <property type="entry name" value="Lyase_1"/>
    <property type="match status" value="1"/>
</dbReference>
<sequence>MTSALIPVQTPTRIETDSFGPIAVPAAHLWGAQTQRSLAFFQISAELMPRELIVALAAVKRACAIVNRDLGKLPVPKADAIVRAANEIIAGQHAQEFPLAVWQTGSGTQTNMNMNEVLANRASEILGGPRGAGRLLHPNDDVNLGQSSNDIFPTAMHVAASLGITQKLLPALRALRTTLQQKSADFAQIVKIGRTHLQDATPLTLGQEFSGYVAQLAFVETIIVATLPGLQALAVGGTAVGTGLNTHAEFGGRVAAVLAHECDLPFTSADNKFAALAGHEPLVAAHGALKTLATALMKIANDVRWLASGPRSGLGELSIPENEPGSSIMPGKVNPTQCEALTMLCCQVFGNDVAITMGGASGNFELNVFKPLIAHGFLQSVRLLADGMASFERHCAQGIMPNRDRIDDLLARSLMLVTALTPHIGYDRAAQIAKRAHHDGSSLKEAALALGFVSADDFVRWVQPQQMTAPDA</sequence>
<feature type="binding site" evidence="3">
    <location>
        <position position="327"/>
    </location>
    <ligand>
        <name>substrate</name>
    </ligand>
</feature>
<feature type="binding site" evidence="3">
    <location>
        <begin position="106"/>
        <end position="108"/>
    </location>
    <ligand>
        <name>substrate</name>
    </ligand>
</feature>
<feature type="binding site" description="in site B" evidence="3">
    <location>
        <begin position="137"/>
        <end position="140"/>
    </location>
    <ligand>
        <name>substrate</name>
    </ligand>
</feature>
<protein>
    <recommendedName>
        <fullName evidence="3">Fumarate hydratase class II</fullName>
        <shortName evidence="3">Fumarase C</shortName>
        <ecNumber evidence="3">4.2.1.2</ecNumber>
    </recommendedName>
    <alternativeName>
        <fullName evidence="3">Aerobic fumarase</fullName>
    </alternativeName>
    <alternativeName>
        <fullName evidence="3">Iron-independent fumarase</fullName>
    </alternativeName>
</protein>
<evidence type="ECO:0000259" key="4">
    <source>
        <dbReference type="Pfam" id="PF00206"/>
    </source>
</evidence>
<dbReference type="Proteomes" id="UP001501353">
    <property type="component" value="Unassembled WGS sequence"/>
</dbReference>
<comment type="miscellaneous">
    <text evidence="3">There are 2 substrate-binding sites: the catalytic A site, and the non-catalytic B site that may play a role in the transfer of substrate or product between the active site and the solvent. Alternatively, the B site may bind allosteric effectors.</text>
</comment>
<comment type="caution">
    <text evidence="6">The sequence shown here is derived from an EMBL/GenBank/DDBJ whole genome shotgun (WGS) entry which is preliminary data.</text>
</comment>
<feature type="binding site" evidence="3">
    <location>
        <position position="195"/>
    </location>
    <ligand>
        <name>substrate</name>
    </ligand>
</feature>
<gene>
    <name evidence="3 6" type="primary">fumC</name>
    <name evidence="6" type="ORF">GCM10022212_32260</name>
</gene>
<dbReference type="Gene3D" id="1.20.200.10">
    <property type="entry name" value="Fumarase/aspartase (Central domain)"/>
    <property type="match status" value="1"/>
</dbReference>
<dbReference type="PROSITE" id="PS00163">
    <property type="entry name" value="FUMARATE_LYASES"/>
    <property type="match status" value="1"/>
</dbReference>
<dbReference type="PANTHER" id="PTHR11444:SF1">
    <property type="entry name" value="FUMARATE HYDRATASE, MITOCHONDRIAL"/>
    <property type="match status" value="1"/>
</dbReference>
<dbReference type="Pfam" id="PF10415">
    <property type="entry name" value="FumaraseC_C"/>
    <property type="match status" value="1"/>
</dbReference>
<dbReference type="PRINTS" id="PR00149">
    <property type="entry name" value="FUMRATELYASE"/>
</dbReference>
<organism evidence="6 7">
    <name type="scientific">Actimicrobium antarcticum</name>
    <dbReference type="NCBI Taxonomy" id="1051899"/>
    <lineage>
        <taxon>Bacteria</taxon>
        <taxon>Pseudomonadati</taxon>
        <taxon>Pseudomonadota</taxon>
        <taxon>Betaproteobacteria</taxon>
        <taxon>Burkholderiales</taxon>
        <taxon>Oxalobacteraceae</taxon>
        <taxon>Actimicrobium</taxon>
    </lineage>
</organism>
<evidence type="ECO:0000259" key="5">
    <source>
        <dbReference type="Pfam" id="PF10415"/>
    </source>
</evidence>
<evidence type="ECO:0000256" key="2">
    <source>
        <dbReference type="ARBA" id="ARBA00023239"/>
    </source>
</evidence>
<name>A0ABP7TUN3_9BURK</name>
<comment type="function">
    <text evidence="3">Involved in the TCA cycle. Catalyzes the stereospecific interconversion of fumarate to L-malate.</text>
</comment>
<evidence type="ECO:0000256" key="1">
    <source>
        <dbReference type="ARBA" id="ARBA00009084"/>
    </source>
</evidence>
<comment type="subunit">
    <text evidence="3">Homotetramer.</text>
</comment>
<dbReference type="InterPro" id="IPR005677">
    <property type="entry name" value="Fum_hydII"/>
</dbReference>
<feature type="binding site" evidence="3">
    <location>
        <begin position="332"/>
        <end position="334"/>
    </location>
    <ligand>
        <name>substrate</name>
    </ligand>
</feature>
<dbReference type="RefSeq" id="WP_344764819.1">
    <property type="nucleotide sequence ID" value="NZ_BAAAZE010000013.1"/>
</dbReference>
<proteinExistence type="inferred from homology"/>
<dbReference type="InterPro" id="IPR008948">
    <property type="entry name" value="L-Aspartase-like"/>
</dbReference>
<dbReference type="EC" id="4.2.1.2" evidence="3"/>
<feature type="site" description="Important for catalytic activity" evidence="3">
    <location>
        <position position="339"/>
    </location>
</feature>
<dbReference type="NCBIfam" id="TIGR00979">
    <property type="entry name" value="fumC_II"/>
    <property type="match status" value="1"/>
</dbReference>
<dbReference type="EMBL" id="BAAAZE010000013">
    <property type="protein sequence ID" value="GAA4031278.1"/>
    <property type="molecule type" value="Genomic_DNA"/>
</dbReference>
<dbReference type="InterPro" id="IPR024083">
    <property type="entry name" value="Fumarase/histidase_N"/>
</dbReference>
<feature type="domain" description="Fumarate lyase N-terminal" evidence="4">
    <location>
        <begin position="21"/>
        <end position="350"/>
    </location>
</feature>
<dbReference type="Gene3D" id="1.10.40.30">
    <property type="entry name" value="Fumarase/aspartase (C-terminal domain)"/>
    <property type="match status" value="1"/>
</dbReference>
<feature type="active site" evidence="3">
    <location>
        <position position="326"/>
    </location>
</feature>
<evidence type="ECO:0000313" key="7">
    <source>
        <dbReference type="Proteomes" id="UP001501353"/>
    </source>
</evidence>
<dbReference type="PANTHER" id="PTHR11444">
    <property type="entry name" value="ASPARTATEAMMONIA/ARGININOSUCCINATE/ADENYLOSUCCINATE LYASE"/>
    <property type="match status" value="1"/>
</dbReference>
<keyword evidence="2 3" id="KW-0456">Lyase</keyword>
<keyword evidence="3" id="KW-0816">Tricarboxylic acid cycle</keyword>
<dbReference type="InterPro" id="IPR018951">
    <property type="entry name" value="Fumarase_C_C"/>
</dbReference>
<dbReference type="HAMAP" id="MF_00743">
    <property type="entry name" value="FumaraseC"/>
    <property type="match status" value="1"/>
</dbReference>
<dbReference type="Gene3D" id="1.10.275.10">
    <property type="entry name" value="Fumarase/aspartase (N-terminal domain)"/>
    <property type="match status" value="1"/>
</dbReference>
<evidence type="ECO:0000313" key="6">
    <source>
        <dbReference type="EMBL" id="GAA4031278.1"/>
    </source>
</evidence>
<evidence type="ECO:0000256" key="3">
    <source>
        <dbReference type="HAMAP-Rule" id="MF_00743"/>
    </source>
</evidence>
<keyword evidence="3" id="KW-0963">Cytoplasm</keyword>
<accession>A0ABP7TUN3</accession>
<feature type="binding site" evidence="3">
    <location>
        <begin position="147"/>
        <end position="149"/>
    </location>
    <ligand>
        <name>substrate</name>
    </ligand>
</feature>
<feature type="domain" description="Fumarase C C-terminal" evidence="5">
    <location>
        <begin position="416"/>
        <end position="468"/>
    </location>
</feature>
<comment type="subcellular location">
    <subcellularLocation>
        <location evidence="3">Cytoplasm</location>
    </subcellularLocation>
</comment>